<dbReference type="CDD" id="cd19544">
    <property type="entry name" value="E-C_NRPS"/>
    <property type="match status" value="2"/>
</dbReference>
<evidence type="ECO:0000256" key="3">
    <source>
        <dbReference type="ARBA" id="ARBA00022553"/>
    </source>
</evidence>
<dbReference type="InterPro" id="IPR013217">
    <property type="entry name" value="Methyltransf_12"/>
</dbReference>
<feature type="domain" description="Carrier" evidence="5">
    <location>
        <begin position="1818"/>
        <end position="1892"/>
    </location>
</feature>
<dbReference type="Pfam" id="PF00550">
    <property type="entry name" value="PP-binding"/>
    <property type="match status" value="7"/>
</dbReference>
<keyword evidence="7" id="KW-1185">Reference proteome</keyword>
<evidence type="ECO:0000313" key="6">
    <source>
        <dbReference type="EMBL" id="GGA41733.1"/>
    </source>
</evidence>
<feature type="domain" description="Carrier" evidence="5">
    <location>
        <begin position="3983"/>
        <end position="4058"/>
    </location>
</feature>
<reference evidence="7" key="1">
    <citation type="journal article" date="2019" name="Int. J. Syst. Evol. Microbiol.">
        <title>The Global Catalogue of Microorganisms (GCM) 10K type strain sequencing project: providing services to taxonomists for standard genome sequencing and annotation.</title>
        <authorList>
            <consortium name="The Broad Institute Genomics Platform"/>
            <consortium name="The Broad Institute Genome Sequencing Center for Infectious Disease"/>
            <person name="Wu L."/>
            <person name="Ma J."/>
        </authorList>
    </citation>
    <scope>NUCLEOTIDE SEQUENCE [LARGE SCALE GENOMIC DNA]</scope>
    <source>
        <strain evidence="7">CGMCC 1.15439</strain>
    </source>
</reference>
<organism evidence="6 7">
    <name type="scientific">Dyella nitratireducens</name>
    <dbReference type="NCBI Taxonomy" id="1849580"/>
    <lineage>
        <taxon>Bacteria</taxon>
        <taxon>Pseudomonadati</taxon>
        <taxon>Pseudomonadota</taxon>
        <taxon>Gammaproteobacteria</taxon>
        <taxon>Lysobacterales</taxon>
        <taxon>Rhodanobacteraceae</taxon>
        <taxon>Dyella</taxon>
    </lineage>
</organism>
<feature type="domain" description="Carrier" evidence="5">
    <location>
        <begin position="5044"/>
        <end position="5119"/>
    </location>
</feature>
<dbReference type="EMBL" id="BMJA01000003">
    <property type="protein sequence ID" value="GGA41733.1"/>
    <property type="molecule type" value="Genomic_DNA"/>
</dbReference>
<dbReference type="PANTHER" id="PTHR45527:SF14">
    <property type="entry name" value="PLIPASTATIN SYNTHASE SUBUNIT B"/>
    <property type="match status" value="1"/>
</dbReference>
<feature type="domain" description="Carrier" evidence="5">
    <location>
        <begin position="2901"/>
        <end position="2975"/>
    </location>
</feature>
<dbReference type="CDD" id="cd05930">
    <property type="entry name" value="A_NRPS"/>
    <property type="match status" value="2"/>
</dbReference>
<dbReference type="NCBIfam" id="NF004282">
    <property type="entry name" value="PRK05691.1"/>
    <property type="match status" value="9"/>
</dbReference>
<dbReference type="InterPro" id="IPR029063">
    <property type="entry name" value="SAM-dependent_MTases_sf"/>
</dbReference>
<dbReference type="PROSITE" id="PS00455">
    <property type="entry name" value="AMP_BINDING"/>
    <property type="match status" value="6"/>
</dbReference>
<protein>
    <recommendedName>
        <fullName evidence="5">Carrier domain-containing protein</fullName>
    </recommendedName>
</protein>
<dbReference type="Gene3D" id="2.30.38.10">
    <property type="entry name" value="Luciferase, Domain 3"/>
    <property type="match status" value="6"/>
</dbReference>
<dbReference type="Pfam" id="PF13193">
    <property type="entry name" value="AMP-binding_C"/>
    <property type="match status" value="6"/>
</dbReference>
<dbReference type="Gene3D" id="3.30.559.10">
    <property type="entry name" value="Chloramphenicol acetyltransferase-like domain"/>
    <property type="match status" value="6"/>
</dbReference>
<gene>
    <name evidence="6" type="ORF">GCM10010981_33430</name>
</gene>
<keyword evidence="4" id="KW-0677">Repeat</keyword>
<dbReference type="SUPFAM" id="SSF52777">
    <property type="entry name" value="CoA-dependent acyltransferases"/>
    <property type="match status" value="12"/>
</dbReference>
<dbReference type="SUPFAM" id="SSF47336">
    <property type="entry name" value="ACP-like"/>
    <property type="match status" value="7"/>
</dbReference>
<dbReference type="Pfam" id="PF00501">
    <property type="entry name" value="AMP-binding"/>
    <property type="match status" value="7"/>
</dbReference>
<accession>A0ABQ1GDP1</accession>
<dbReference type="Pfam" id="PF08242">
    <property type="entry name" value="Methyltransf_12"/>
    <property type="match status" value="1"/>
</dbReference>
<comment type="caution">
    <text evidence="6">The sequence shown here is derived from an EMBL/GenBank/DDBJ whole genome shotgun (WGS) entry which is preliminary data.</text>
</comment>
<comment type="cofactor">
    <cofactor evidence="1">
        <name>pantetheine 4'-phosphate</name>
        <dbReference type="ChEBI" id="CHEBI:47942"/>
    </cofactor>
</comment>
<dbReference type="PANTHER" id="PTHR45527">
    <property type="entry name" value="NONRIBOSOMAL PEPTIDE SYNTHETASE"/>
    <property type="match status" value="1"/>
</dbReference>
<dbReference type="Gene3D" id="1.10.1200.10">
    <property type="entry name" value="ACP-like"/>
    <property type="match status" value="6"/>
</dbReference>
<keyword evidence="3" id="KW-0597">Phosphoprotein</keyword>
<dbReference type="InterPro" id="IPR042099">
    <property type="entry name" value="ANL_N_sf"/>
</dbReference>
<dbReference type="InterPro" id="IPR023213">
    <property type="entry name" value="CAT-like_dom_sf"/>
</dbReference>
<keyword evidence="2" id="KW-0596">Phosphopantetheine</keyword>
<sequence>MNRLLWAQQQFALDASDRVLQKTPYAFDVSVWEFFLPLRAGAQLVLARPGGHQSPAYLAQRIAQAGITVAHFVPSMLQVFLDQDDLSGCTCMRHVLCSGEALPPALQNRFLQKLPGVALHNLYGPTEAAVDVTYWPCTEPGAVVPIGRPIANTRMYVLDARMQPLPIGVAGELYIGGVQVGRGYLHRPALTDERFVANPFGSGRLYKTGDLGRWRADGAIEYLGRNDFQVKLRGFRIELGEIEARLLEHPAIREAVVIAREETSGDKRLVAYVVQNQQDQDEEAGWDDRRVEQWRQLYQAEYGKALEVSFGEDFRTWNSSYDGQPIPLEQMREWRDATVDRILALQPRHVLEIGCGSGLILSPLAPHCESYCGTDLSAEAVARLHAQVEQQADLAARVSLHCQPAHSSSNLPRQHFDVIVINSVAQYFPSADYMLAVVQQAMDLLAPGGAMFLGDIRNLPLLPCLTTAIQLSRADAGADAVSLRSVIERELRLEQELVFDPDFFASLPERIEGIAGVDIRVKRGHFSNELSRYRYDVVLHKASLHKERAGATSLAALPRLRWGEDVVDVASLPSHLQHPAFAGLRLCGVPNHHLANEAEAVHAFEQGRSMDEVMATLQRRPAASLPHPEALHALAASLGLEAIITWSAQHGKAFRRGDLDVLFVPAGRRAYTDIYAASRELRPLGELTTRPAQRETTNQLLADLRASLSGHLPEYMLPSAFVVLDALPLTPNGKLDRQALPAPDRDAVVTQQYEAPQGEAEQAIAAIWSGLLGLSPIGRHDHFFELGGHSLLATQVAAKLRASLSVDVPLKALFEHATLAALASHIQNQASVAPRHAGTELPLVRVRRPSSTPASFAQQRLWFIEQLGRGQPVYTLAYVVRLRGELDIHALQASVTDLVARQESLRTHFVESSGTVMQQVADASPLILQVTDLSCDDNGTLQTWIDGAVRESFDLGTQPLIRLMLLQERPAQHVLLITAHHIIADGWSLGVFNRELSALYNAHRQRRASPLRELPLQYADFAHWQRLRSEQGAFAQQLTYWQKRLQDAPAVLPLPTDHPRPAIPSHRGGIVRCVVPGAITHGLKLLVQRAEASLFMSLAAALAALLSRYAGQRDICIGTPVANRQHVALDDVIGFFVNTLVLRIDADGNQRVDDLLRHVRDVALDAYANQDVPFNQVVASLDRARHDLHSPLFQVMLVLQNATADDLALEHVEAEVLPVHNGTAKFDLTVAITETGDELACEFEYSADLFEHDTIERMARLFVEVLRGMAADPAQAVDRLPLLNEAERHQVVENFNATDVTYPAEALIQQLFEQQALAHPDAVALLHNGESLRYGELNQRANRVAHALIAQGIGPDDRVAIGMERGFALVIGLLGVLKAGGAYVPLDPAYPAERLAYMLRDSAPSALLTQSSLQARWASSGVPVLVLDDDGLSPELAAHPSHNPVVPGLGSRNLAYMMYTSGSTGEPKGVMVEHRSVLRLTINNSFAPLTSQDVVVHAAKIAFDAATWEVWGGLLNGARVLLVDEAVLLEPAQFVQALRDAQATALFLTTALFNQYADVLAPILPQLRHLLFGGEVADLRTVRRVLAAARPQHLSNIYGPTETTTFATVHPIEALDDAVTSLPIGGAIANTRAYILDRHGEPVPVGIAGEIHIGGPGVARGYWNRPQLTAERFLRDPFVEDPDARMYKTGDLGRWLPNGEIEYLGRNDFQVKIRGFRIELGEIEAQLLKQASVRDALVLAREDVPGDKRLVAYVTSQDGQALSGAALRDALAKELADYMLPSAFMQLEQLPLTPNGKLDRKALPAPDREALITREYQPPQGDVEQTLADTWQELLGLERVGRHDHFFELGGHSLMIITMIERLRGEGLVANVKMVFASPSLSALAADIASHASQPGDEPPIPPNLIPADSVAITPAMLPLVELTQEAIDRVVAATPGGAANIQDMYPLSPLQEGMLFHHLLDTEGDAYLLRTVLAFEQRDRLDAFLDAMQQVIDRHDILRSAVHWQGLAQPVQVVHRHVTLPVQELQLQDAEADLLAHTDPRRTRLDLSRSPLLRAVVARNPRNGEWLLALLQHHVIGDHVALEIMVQEIQVILERQFERLTTPAPYRNFIAQVLRVPSSVHEAYFRERLGDIEAPTCLFGVTDVHADGSAVREAHISLDEGLARRVRESARKHGVSTAVLFHVAWAQVLACCTGQDDVVFGTVLAGRSQGTEAADRTLGLFINTLPLRVTLAGRGVRQVVQETYQHLSALLTHEQASLALAQRCSGVVANVPLFNALLNYRHTQSAFSAEAELWRGVRTVHTEERSNYPVILSVNDLGDGFEVVAHCAGTIDPVRLAGYMRTVMHGLIDALHAPEDRPMHTVSMLGAAERQQVIGSFNATHVPYPAEALIHQLFEQLAQAQPDAVALLHNGEALRYDTLNQRANRVAHALIAQGVGPDDRVAIGMERGIALVVGLLGILKAGGAYVPLDPAYPPERLAFMLRDSAPCALLTQPSLQAHWASGGVPVLVLDDDGTSKELATQPSHNTVVRGLHSSNLAYVMYTSGSTGTPKGVMVEHRQVLRLVMQDCYVQLDAADGVAFCANPAFDAATWEIWATLLHGARLIVITPACLLDAVALGETLQLHQATVLHLTAGLFHQYADALAPVFARLNYLLFGGDKIDADKVRRVLQGTPPAHLVQCYGPTETTTFASTHEIRELDAQARSVPIGRPIGNTQIYVLDAHGEPVPIGVTGEIHIGGDGVARGYLNRDELTQERFLRDPFRADPQARMYKTGDLGRWLQDGTLEFLGRNDFQVKIRGFRVELGEIEAKLLQQPNVRDAVVIAREDVPGDKRLVAYLTAQDGQALPAVTLRDALAMELAEYMLPSAFVQLEQLPLTANGKLDRKALPVPHQHAAMARDYEAPQGEVEQAIAIIWQALLGVERVGRHDQFFELGGHSLMIITMIERLRSEGLAANVKMVFASPSLSALAADIASHASQAGDELSVPPNLIPVGSTVITPAMLPLVDLPQEAIDRIVAATPGGAANIQDMYPLSPLQEGMLFHHLLDTEGDAYLLQTVLAFEQRDRLDAFLGAMQQVIDRHDILRSAVHWQDLARPVQVVHRHVTLPVEAREGSEADLLAYTDPRRTRLDLSRAPLLRAVVARNPRHGEWLLALLQHHVIGDHVTLEIMVQEIQAILDHQPERLTAPAPYRNFIAQVLRVPPSVHEVYFRERLGDIEVPTCLFGVTDVHADGSAVREANVSLDEHLAKRVRASARKHGVSTAVLFHVAWAQVLARCTGQDDVVFGTVLAGRSQGTEAADRTLGLFINTLPLRVTLAGRGVRQVVQETYQHLSALLTHEQAPLALAQRCSGVAVNVPLFNTLLNYRHMHTALPTGAELWRGVRAMHAEERTNYPVALAVNDLGDGFGLMAHCVGTIDPLRLTGYLCTVMHELIDALHAPEDRPMHAINMLGAAERRQVIGSFNATDAPYPAESLIHQLFEQQALAQPDAIALVYEDRSLTYAQLNAQANRLAHALIGHGVKPDDRVALCMPRSLELVIGLLGILKAGGTYVPLDPDYPQQRLAFMLEDSQPKLLLSQSCVADRLPKLAAPCVMLDEDAAWLASQSSLDPDAAALGVTARHLAYVIYTSGSTGMPKGVMVEHHSVVNLWSALERTVFAGLDADARIGLNASLTFDASVQSLTQLLSGRTVVVFAQSLRRDAGALLEYVREQSLQAFDCTPAQLALLLSAGLSATGRDASLKALLVGGEAISTALWQRLQQLAGIDVHNVYGPTECTVDATRCLVQQTGETPVIGRPLANTRVYILDAHGEPVPVGVAGEIYIGGAGVARGYLNRSELTAERFLPDPFADDPQSRMYKSGDLGRWLPNGDIEYLGRHDSQVKIRGFRIELGEIEAQLIKQTNVKDAVVIAREDASGDKRLVAYLTAQDGQALSTAALRDALAKVLADYMLPSAFVQLEQFPLTPNGKLDSRALPAPDASAVVTRTYEAPSGDMERGIATIWQELLGLEQVGRYDHFFELGGHSLMAVQVLARMGGELSVELPLRDLFSFPTLQALAHAAAGGAQIQLAPIPRADRRDELPLSWAQQRLWFIHQLDPAASLAYHMPGSLRLRGQLDIEALQATFERIVARHEVLRTRFVSIEGRAVQVIDAHGDVPLPLHDLRGHTDAEREAAHLALDEARAPFDLSQGPLLRTRLLQLADDDHILLVTQHHIVSDGWSIDVLVREISALYSAYRQGRADPLPALAIQYADYAVWQREEAQRALLQTQAAYWSAQLEGAPALLALPTDRPRPAVQSYVGDQLTWTFASPAEHALRTLSQQHGTTLFMTALAAWSIVLSRWSGQGEVVIGTPVANRQRQELEPLLGFFVNTLALRIRLDDALTVETLLARIKSQLIEAYTHQDLPFEQLVEALQPSRSLSHSPVFQVVLVMNNTPGGVLNLPGLRMEVLEQERTTAHFDVTLSLQETEGRLVGQLSYASDLFDRSTIERMARQFMQVLRSMSTDVHQPIDRLSLLDEREHRQLLADFSTAKHTTTASPVLIHRLFEQQVQRQPDAVALTCDDQSLTYAQLNERANGVAHALIAHGIKPDDRVALGVERSLAMVVGILGILKAGAGYVPLDPAYPADRLAYLLEDSAPALLLTQTSLQGCWPADLSTLYLDDESVFATQLTHDPLIEGLDACHLAYVIYTSGSTGQPKGVMVEHAQVARLLATTEALFRFGSEDVWTMFHSYAFDFSVWELWGALAYGGRLVIVPSLCARSPKDFYALLCREQVTVLNQTPSAFRALIAAQDMQPHRLRYVIFGGEALELHTLLPWIERNDPAQTRLINMYGITETTVHVTYRALTRTDIEAGRGSLIGRGLPDLRVYLLDRHGKSVPVGVSGEIYVGGAGVARGYLNRPQLTAERFLRDPFANDPQARMYKSGDLGRWLPNGDIEYLGRNDFQVKIRGFRIELGEIEAKLVKQADVRDAVVIAREDVPGDKRLVAYVTARDGQALSTAKLRDALAKELADYMLPSAFVQLQQLPLTTNGKLDRQALPAPDQQAVVTRAYETPRGDTEQAIAAIWQALLGLERVGRHDHFFELGGHSLLAVQMMAQLRTACRVELPLRILFDAPTVAMLAVEAEQAQPQAVQAGDGIVHEAHDGTLPLSFAQQRFWFLDQYQLDNTFYNVSLMVSLRGALDSGALEQAMQWLIDRHGILRTVFASSAGVPQQIIRPDLQLAWRWEDVGEGAEGDARIRAVVAEEAQTPFDVANGPLLRTRLLRRHAQDHVLLLTTHHIVYDGWSTRILLDELSCAYAAFKSGTSVALPALSVDYADYTRWEQQRYSGNRLEADVGYWKAQLKEAPSLLALPTDRPRQALVTHRGASLRMHLPEALIQRLTELANERHATLFMALTAVTQAWLHRYCGQQDICLGVISAGRPAGTEGLIGNFFNILPLTTHIGETASFTDLLDIAAKNLLAAHDRQMPFELLLQHVLQEHSSAYIPYAQVVLNFHNEIQGISSAWSTDDVLNWQVHTDAAREVTHAAFDLKLEMNQLGDGLEMVLEYNTDLFDHSTIACWSGHYRMLLESVCADPRGNLHHLNVLTPAEQRAFADAWRETRADYPRESTIGELLDLQASRTPDAVAVVHRDRSLSYRELQRRTDQLATFLRNTGIGPDALVGIYTERSIEMVLAVLAVVKAGAAYVPLDPAYPQARIAHMLSDACPAMVLTEARLAARLAGMASQIISVDALDVASVGNDIPALPPLGAPSDLAYVIYTSGSTGRPKGAMVHRQGFVNLLHWYIRQFDIRADDKVLLLSSFSFDLTQKNIFSVLLVGGQLHLPASEDALSGAGDYVERHGITYLNCAPSAFYPLLADGGVRRLSSLRQVFLGGEPIRVALIHDAYRGLPQVPLIHNTYGPTEASDVVSFHTWDPRMAVSMLPIGCAIANTRLYVLDAHRQLLPQGAVGELYVGGDGVGRGYLHLAALTEERFLPDPYAEQPNARMYRTGDVVRQLPTGDIEYLGRNDFQVKIRGFRIELGEIEAKLAACAGVREAVVIDREDVPGDKRLVAYLTAHDGQALSNAALRDSLAKELADYMLPSAFVQLAQLPLTPNGKLDRQALPAPDQQAVVTREYEAPQGEIEQAIATIWQQLLGLERVGRHDHFFELGGHSLLATQLVSRIGAAFDIGLPLRAVFEAPTLTELAACAKQSGRKQDAAPIPRIGRDRALPLSFAQQRLWFLDQFESQRGVYNIPAAVRLSGNLDVDALERTLNEIVRRHEALRTSFVLAGDAPVQVIAPTLSLPLDVVDVSETQARLLMQDEASQPFDLSTGPLIRFRLIRLAAQEHILLFTVHHIVSDGWSMGVVVREMAALYPAFMQGRPSPLPDLPIHYADFATWQRQWLSGDVLERQRDYWKRRLAGSPGLLALPTDRPRPPSPSYAGSTVPMAVPAALVSRLQTLGSATQSTLFMVLCAAFNVLLARYANQTDICIGTPIANRHRADIEELIGFFVNTLVLRTQVDLADDFHALLRQVHQHTLDAYAHQDVPFEQLVEVLQPERNTSYAPLFQVMLTLHNTPMDELALPGLSMSVVGSESVTAKFDLSLSLMESKDGLQGYFEYSTDLFDPSTIERMRNHLVRLLQMIVAEPNTAVGDLAMLSEDERQQLLHRFNDSATAISPDPRALHQLFEAQATRTPEHVALMHEGVALSYAELNRRANQLAHHLRELGVGPERLAGICMTRTPDLIVSLLGVLKAGGAYVPLDPAYPPERIVAMLTDAQPSVLLTQQALRDGLPPVAGTQVFCIDAEAALLAGCPGDNPVHVACGDDLAYVIYTSGSTGKPKGVAIQHRNATTFVHWALAAFDGDSLEKVLASTSICFDLSIFEIFVPLSWGGSVWLVDNILALAEKPDAFPVTLINTVPSAMAEVHRSIPLPASIKVINLAGEALSHTLVQSLYQQSSVERIYNLYGPSEDTTYSTFTLVAKDSPPPVTIGRPIANTQAYILDARQNPVPIGVAGELFIAGDGLARGYLHRPELTAEKFVRHPFSTVPGARMYRTGDLARYLPDGQIEYLGRVDYQVKIRGFRIELGEIETVLSKQANVRDAVVIAREDVPGDKRLVAYITAHDGQPLPTTALRDALAKDLPEYMLPGAFVQLAQLPLTPNGKLNRQALPAPDREAMATRDYEAPQGDIEQTIAAVWQEVLGLERVGRQDHFFELGGHSLLAVRVIARLCRACHVDIPLAALFKAPELAEFAQVVLSLQVETFLGDDIETIQQELDALSEEELLAILEKDAGRE</sequence>
<evidence type="ECO:0000256" key="1">
    <source>
        <dbReference type="ARBA" id="ARBA00001957"/>
    </source>
</evidence>
<dbReference type="CDD" id="cd19531">
    <property type="entry name" value="LCL_NRPS-like"/>
    <property type="match status" value="4"/>
</dbReference>
<name>A0ABQ1GDP1_9GAMM</name>
<dbReference type="InterPro" id="IPR010071">
    <property type="entry name" value="AA_adenyl_dom"/>
</dbReference>
<dbReference type="Gene3D" id="3.30.300.30">
    <property type="match status" value="8"/>
</dbReference>
<dbReference type="PROSITE" id="PS50075">
    <property type="entry name" value="CARRIER"/>
    <property type="match status" value="7"/>
</dbReference>
<dbReference type="InterPro" id="IPR036736">
    <property type="entry name" value="ACP-like_sf"/>
</dbReference>
<dbReference type="Gene3D" id="3.30.559.30">
    <property type="entry name" value="Nonribosomal peptide synthetase, condensation domain"/>
    <property type="match status" value="6"/>
</dbReference>
<dbReference type="InterPro" id="IPR001242">
    <property type="entry name" value="Condensation_dom"/>
</dbReference>
<feature type="domain" description="Carrier" evidence="5">
    <location>
        <begin position="7155"/>
        <end position="7230"/>
    </location>
</feature>
<dbReference type="Pfam" id="PF00668">
    <property type="entry name" value="Condensation"/>
    <property type="match status" value="6"/>
</dbReference>
<dbReference type="CDD" id="cd17643">
    <property type="entry name" value="A_NRPS_Cytc1-like"/>
    <property type="match status" value="1"/>
</dbReference>
<dbReference type="InterPro" id="IPR045851">
    <property type="entry name" value="AMP-bd_C_sf"/>
</dbReference>
<evidence type="ECO:0000259" key="5">
    <source>
        <dbReference type="PROSITE" id="PS50075"/>
    </source>
</evidence>
<dbReference type="InterPro" id="IPR009081">
    <property type="entry name" value="PP-bd_ACP"/>
</dbReference>
<dbReference type="SUPFAM" id="SSF56801">
    <property type="entry name" value="Acetyl-CoA synthetase-like"/>
    <property type="match status" value="7"/>
</dbReference>
<dbReference type="InterPro" id="IPR020845">
    <property type="entry name" value="AMP-binding_CS"/>
</dbReference>
<dbReference type="InterPro" id="IPR020806">
    <property type="entry name" value="PKS_PP-bd"/>
</dbReference>
<dbReference type="Proteomes" id="UP000620046">
    <property type="component" value="Unassembled WGS sequence"/>
</dbReference>
<dbReference type="Gene3D" id="3.40.50.1820">
    <property type="entry name" value="alpha/beta hydrolase"/>
    <property type="match status" value="1"/>
</dbReference>
<proteinExistence type="predicted"/>
<feature type="domain" description="Carrier" evidence="5">
    <location>
        <begin position="755"/>
        <end position="830"/>
    </location>
</feature>
<evidence type="ECO:0000313" key="7">
    <source>
        <dbReference type="Proteomes" id="UP000620046"/>
    </source>
</evidence>
<dbReference type="InterPro" id="IPR029058">
    <property type="entry name" value="AB_hydrolase_fold"/>
</dbReference>
<dbReference type="Gene3D" id="3.40.50.150">
    <property type="entry name" value="Vaccinia Virus protein VP39"/>
    <property type="match status" value="1"/>
</dbReference>
<dbReference type="SMART" id="SM00823">
    <property type="entry name" value="PKS_PP"/>
    <property type="match status" value="7"/>
</dbReference>
<dbReference type="InterPro" id="IPR000873">
    <property type="entry name" value="AMP-dep_synth/lig_dom"/>
</dbReference>
<evidence type="ECO:0000256" key="2">
    <source>
        <dbReference type="ARBA" id="ARBA00022450"/>
    </source>
</evidence>
<dbReference type="Gene3D" id="3.40.50.980">
    <property type="match status" value="11"/>
</dbReference>
<dbReference type="NCBIfam" id="NF003417">
    <property type="entry name" value="PRK04813.1"/>
    <property type="match status" value="8"/>
</dbReference>
<dbReference type="PROSITE" id="PS00012">
    <property type="entry name" value="PHOSPHOPANTETHEINE"/>
    <property type="match status" value="6"/>
</dbReference>
<dbReference type="InterPro" id="IPR025110">
    <property type="entry name" value="AMP-bd_C"/>
</dbReference>
<dbReference type="CDD" id="cd12117">
    <property type="entry name" value="A_NRPS_Srf_like"/>
    <property type="match status" value="2"/>
</dbReference>
<feature type="domain" description="Carrier" evidence="5">
    <location>
        <begin position="6108"/>
        <end position="6183"/>
    </location>
</feature>
<evidence type="ECO:0000256" key="4">
    <source>
        <dbReference type="ARBA" id="ARBA00022737"/>
    </source>
</evidence>
<dbReference type="Gene3D" id="3.40.50.12780">
    <property type="entry name" value="N-terminal domain of ligase-like"/>
    <property type="match status" value="1"/>
</dbReference>
<dbReference type="CDD" id="cd02440">
    <property type="entry name" value="AdoMet_MTases"/>
    <property type="match status" value="1"/>
</dbReference>
<dbReference type="NCBIfam" id="TIGR01733">
    <property type="entry name" value="AA-adenyl-dom"/>
    <property type="match status" value="6"/>
</dbReference>
<dbReference type="CDD" id="cd12115">
    <property type="entry name" value="A_NRPS_Sfm_like"/>
    <property type="match status" value="1"/>
</dbReference>
<dbReference type="SUPFAM" id="SSF53335">
    <property type="entry name" value="S-adenosyl-L-methionine-dependent methyltransferases"/>
    <property type="match status" value="1"/>
</dbReference>
<dbReference type="InterPro" id="IPR006162">
    <property type="entry name" value="Ppantetheine_attach_site"/>
</dbReference>